<dbReference type="SMART" id="SM00333">
    <property type="entry name" value="TUDOR"/>
    <property type="match status" value="1"/>
</dbReference>
<feature type="compositionally biased region" description="Basic residues" evidence="15">
    <location>
        <begin position="723"/>
        <end position="733"/>
    </location>
</feature>
<keyword evidence="8" id="KW-0804">Transcription</keyword>
<proteinExistence type="predicted"/>
<feature type="compositionally biased region" description="Basic and acidic residues" evidence="15">
    <location>
        <begin position="641"/>
        <end position="659"/>
    </location>
</feature>
<sequence>MKAIDEPPYLTVGTDVSAKYRGAFCEAKIKTAKRLVKVKVTFKHDSSTVEVQDEHIKGPLKVGAIVEVKNLEGTYQEAVINKLTDASWYTVVFDDGDEKTLRRTSLCLKGERHFAESETLDQLPLTNPEHFGTPVIGKKSNRGRRSNQVPDEEESSSSSDEDDEDRRLSDELIGKIVCVECTNGDKKKTSWYPALVISSDCNDEITVKKDSVLVRSFKDGKFAAVPRKDITEFHSETTPKSDAGMAEALDQAFTFLKTGAVPNNWKTELKEESSSSDDEEHDEEDDSSEEEEEVEPFPEERENFLQQLYKFMEDRGTPINKRPVLGYRDLNLFKLYRLVDKLGGFEKIESGAVWKQIYQDLGIPVMNSAAGYNVKCAYRKYLCGFEDYCKSANIRFQTSLQGDSKADKKKKECEKGHDDRVCKEEKEPTLKTNEEMEEVKGKKEYESKTAVHSDKAKDIETKSLRGRKKHLPECTSRTDPGKDNSRVKTEDSEGNKDDKMGEFKKVLPKCKIEELKAEKSEDKEKQGYDEWIKADKIVRPADKNVPKIKHRKKIKSKADKEKDEKKDKEEKSSNKSVRARRPSKSTAHSVSSDGASKVAGIGTRSCESNSTDISTILNGLQASESSAESENEDAKSYQTEENWRKGLQEDSMKAERKELSQQGEKSPSTRELPVTTSSGTKSGAISDALEWMRKEIHSEDEEEEEPTRAKALVQKEVVEKRTKSQIKRVRRRKLNTEDWMKTGSSSRKDERSKGKESPINSTSSSSSSSDEDDEKSDAKNTPSKKHNGLQDKRKPLHTAGLYSSFSEVPEKRIKLLNNSEARAQNVKVKDRKDVWSSIQVQWPKKVLKELFSDSDTEATSPPPVTPEEVKSEVQAEAAKEVERLCPVEAETALPAVSPVKPTEEKPTEKHDKKSEIPSSGSNSVLNTPPTTPESPVSVTVTESTRPQPNAGLPETLAPSQEEVQSIKSETDSTIEVDSVTGELQEGQSEGNVSPTGFDASISSSSSNQPEPEHKEKVTTSHKRPKDAQGGNSTKKQKRSHKRSGINNKKKNRTANSSDSEELSAGENTAKSVPLKKNSIVPSGPNSPPGSASPAKVLSPGKSARNGEKDAAREHKEQNNRSPPRTYKWSIQKADLENMASAERIGFLQEKLQEIRRHYLSLKSEVASIDRRRKRMKKKDRDTNASATTASSSSSPSSSSLTAAVMLTLADPSVSNSAQNGVSVECR</sequence>
<dbReference type="InterPro" id="IPR051232">
    <property type="entry name" value="ARID/SWI1_ChromRemod"/>
</dbReference>
<keyword evidence="18" id="KW-1185">Reference proteome</keyword>
<keyword evidence="1" id="KW-1017">Isopeptide bond</keyword>
<evidence type="ECO:0000256" key="13">
    <source>
        <dbReference type="ARBA" id="ARBA00078156"/>
    </source>
</evidence>
<feature type="domain" description="ARID" evidence="16">
    <location>
        <begin position="298"/>
        <end position="390"/>
    </location>
</feature>
<feature type="compositionally biased region" description="Polar residues" evidence="15">
    <location>
        <begin position="916"/>
        <end position="926"/>
    </location>
</feature>
<evidence type="ECO:0000256" key="1">
    <source>
        <dbReference type="ARBA" id="ARBA00022499"/>
    </source>
</evidence>
<evidence type="ECO:0000313" key="18">
    <source>
        <dbReference type="Proteomes" id="UP000314986"/>
    </source>
</evidence>
<dbReference type="GO" id="GO:0005634">
    <property type="term" value="C:nucleus"/>
    <property type="evidence" value="ECO:0007669"/>
    <property type="project" value="TreeGrafter"/>
</dbReference>
<evidence type="ECO:0000256" key="4">
    <source>
        <dbReference type="ARBA" id="ARBA00022853"/>
    </source>
</evidence>
<feature type="compositionally biased region" description="Polar residues" evidence="15">
    <location>
        <begin position="957"/>
        <end position="975"/>
    </location>
</feature>
<dbReference type="GO" id="GO:0006325">
    <property type="term" value="P:chromatin organization"/>
    <property type="evidence" value="ECO:0007669"/>
    <property type="project" value="UniProtKB-KW"/>
</dbReference>
<evidence type="ECO:0000259" key="16">
    <source>
        <dbReference type="PROSITE" id="PS51011"/>
    </source>
</evidence>
<feature type="compositionally biased region" description="Acidic residues" evidence="15">
    <location>
        <begin position="150"/>
        <end position="164"/>
    </location>
</feature>
<dbReference type="InterPro" id="IPR001606">
    <property type="entry name" value="ARID_dom"/>
</dbReference>
<keyword evidence="4" id="KW-0156">Chromatin regulator</keyword>
<dbReference type="PANTHER" id="PTHR13964">
    <property type="entry name" value="RBP-RELATED"/>
    <property type="match status" value="1"/>
</dbReference>
<dbReference type="FunFam" id="2.30.30.140:FF:000044">
    <property type="entry name" value="AT-rich interactive domain-containing protein 4B isoform X1"/>
    <property type="match status" value="1"/>
</dbReference>
<feature type="compositionally biased region" description="Basic and acidic residues" evidence="15">
    <location>
        <begin position="1104"/>
        <end position="1118"/>
    </location>
</feature>
<evidence type="ECO:0000256" key="2">
    <source>
        <dbReference type="ARBA" id="ARBA00022553"/>
    </source>
</evidence>
<feature type="compositionally biased region" description="Polar residues" evidence="15">
    <location>
        <begin position="674"/>
        <end position="683"/>
    </location>
</feature>
<dbReference type="InterPro" id="IPR002999">
    <property type="entry name" value="Tudor"/>
</dbReference>
<evidence type="ECO:0000256" key="5">
    <source>
        <dbReference type="ARBA" id="ARBA00023015"/>
    </source>
</evidence>
<feature type="compositionally biased region" description="Basic and acidic residues" evidence="15">
    <location>
        <begin position="867"/>
        <end position="885"/>
    </location>
</feature>
<evidence type="ECO:0000256" key="10">
    <source>
        <dbReference type="ARBA" id="ARBA00053656"/>
    </source>
</evidence>
<evidence type="ECO:0000256" key="9">
    <source>
        <dbReference type="ARBA" id="ARBA00023242"/>
    </source>
</evidence>
<keyword evidence="5" id="KW-0805">Transcription regulation</keyword>
<reference evidence="17" key="4">
    <citation type="submission" date="2025-08" db="UniProtKB">
        <authorList>
            <consortium name="Ensembl"/>
        </authorList>
    </citation>
    <scope>IDENTIFICATION</scope>
</reference>
<dbReference type="GO" id="GO:0000976">
    <property type="term" value="F:transcription cis-regulatory region binding"/>
    <property type="evidence" value="ECO:0007669"/>
    <property type="project" value="TreeGrafter"/>
</dbReference>
<feature type="compositionally biased region" description="Basic and acidic residues" evidence="15">
    <location>
        <begin position="479"/>
        <end position="545"/>
    </location>
</feature>
<feature type="compositionally biased region" description="Low complexity" evidence="15">
    <location>
        <begin position="1077"/>
        <end position="1094"/>
    </location>
</feature>
<dbReference type="GeneTree" id="ENSGT00940000158149"/>
<feature type="compositionally biased region" description="Basic and acidic residues" evidence="15">
    <location>
        <begin position="422"/>
        <end position="463"/>
    </location>
</feature>
<evidence type="ECO:0000256" key="15">
    <source>
        <dbReference type="SAM" id="MobiDB-lite"/>
    </source>
</evidence>
<evidence type="ECO:0000256" key="7">
    <source>
        <dbReference type="ARBA" id="ARBA00023125"/>
    </source>
</evidence>
<reference evidence="18" key="2">
    <citation type="journal article" date="2007" name="PLoS Biol.">
        <title>Survey sequencing and comparative analysis of the elephant shark (Callorhinchus milii) genome.</title>
        <authorList>
            <person name="Venkatesh B."/>
            <person name="Kirkness E.F."/>
            <person name="Loh Y.H."/>
            <person name="Halpern A.L."/>
            <person name="Lee A.P."/>
            <person name="Johnson J."/>
            <person name="Dandona N."/>
            <person name="Viswanathan L.D."/>
            <person name="Tay A."/>
            <person name="Venter J.C."/>
            <person name="Strausberg R.L."/>
            <person name="Brenner S."/>
        </authorList>
    </citation>
    <scope>NUCLEOTIDE SEQUENCE [LARGE SCALE GENOMIC DNA]</scope>
</reference>
<dbReference type="Gene3D" id="2.30.30.140">
    <property type="match status" value="2"/>
</dbReference>
<feature type="compositionally biased region" description="Basic and acidic residues" evidence="15">
    <location>
        <begin position="734"/>
        <end position="756"/>
    </location>
</feature>
<feature type="region of interest" description="Disordered" evidence="15">
    <location>
        <begin position="1162"/>
        <end position="1200"/>
    </location>
</feature>
<keyword evidence="6" id="KW-0175">Coiled coil</keyword>
<evidence type="ECO:0000256" key="14">
    <source>
        <dbReference type="ARBA" id="ARBA00083404"/>
    </source>
</evidence>
<comment type="subunit">
    <text evidence="11">Component of a Sin3A corepressor complex consisting of SIN3A, SAP130, SUDS3/SAP45, SAP180, HDAC1 and HDAC2. Interacts with ARID4A. Interacts with AR.</text>
</comment>
<evidence type="ECO:0000256" key="11">
    <source>
        <dbReference type="ARBA" id="ARBA00063472"/>
    </source>
</evidence>
<feature type="compositionally biased region" description="Acidic residues" evidence="15">
    <location>
        <begin position="274"/>
        <end position="297"/>
    </location>
</feature>
<dbReference type="Ensembl" id="ENSCMIT00000026481.1">
    <property type="protein sequence ID" value="ENSCMIP00000026053.1"/>
    <property type="gene ID" value="ENSCMIG00000011435.1"/>
</dbReference>
<feature type="compositionally biased region" description="Basic residues" evidence="15">
    <location>
        <begin position="546"/>
        <end position="555"/>
    </location>
</feature>
<comment type="function">
    <text evidence="10">Acts as a transcriptional repressor. May function in the assembly and/or enzymatic activity of the Sin3A corepressor complex or in mediating interactions between the complex and other regulatory complexes. Plays a role in the regulation of epigenetic modifications at the PWS/AS imprinting center near the SNRPN promoter, where it might function as part of a complex with RB1 and ARID4A. Involved in spermatogenesis, together with ARID4A, where it functions as a transcriptional coactivator for AR (androgen receptor) and enhances expression of genes required for sperm maturation. Regulates expression of the tight junction protein CLDN3 in the testis, which is important for integrity of the blood-testis barrier. Plays a role in myeloid homeostasis where it regulates the histone methylation state of bone marrow cells and expression of various genes involved in hematopoiesis. May function as a leukemia suppressor.</text>
</comment>
<feature type="compositionally biased region" description="Basic and acidic residues" evidence="15">
    <location>
        <begin position="901"/>
        <end position="915"/>
    </location>
</feature>
<feature type="region of interest" description="Disordered" evidence="15">
    <location>
        <begin position="853"/>
        <end position="1129"/>
    </location>
</feature>
<dbReference type="PANTHER" id="PTHR13964:SF24">
    <property type="entry name" value="AT-RICH INTERACTIVE DOMAIN-CONTAINING PROTEIN 4B"/>
    <property type="match status" value="1"/>
</dbReference>
<reference evidence="18" key="3">
    <citation type="journal article" date="2014" name="Nature">
        <title>Elephant shark genome provides unique insights into gnathostome evolution.</title>
        <authorList>
            <consortium name="International Elephant Shark Genome Sequencing Consortium"/>
            <person name="Venkatesh B."/>
            <person name="Lee A.P."/>
            <person name="Ravi V."/>
            <person name="Maurya A.K."/>
            <person name="Lian M.M."/>
            <person name="Swann J.B."/>
            <person name="Ohta Y."/>
            <person name="Flajnik M.F."/>
            <person name="Sutoh Y."/>
            <person name="Kasahara M."/>
            <person name="Hoon S."/>
            <person name="Gangu V."/>
            <person name="Roy S.W."/>
            <person name="Irimia M."/>
            <person name="Korzh V."/>
            <person name="Kondrychyn I."/>
            <person name="Lim Z.W."/>
            <person name="Tay B.H."/>
            <person name="Tohari S."/>
            <person name="Kong K.W."/>
            <person name="Ho S."/>
            <person name="Lorente-Galdos B."/>
            <person name="Quilez J."/>
            <person name="Marques-Bonet T."/>
            <person name="Raney B.J."/>
            <person name="Ingham P.W."/>
            <person name="Tay A."/>
            <person name="Hillier L.W."/>
            <person name="Minx P."/>
            <person name="Boehm T."/>
            <person name="Wilson R.K."/>
            <person name="Brenner S."/>
            <person name="Warren W.C."/>
        </authorList>
    </citation>
    <scope>NUCLEOTIDE SEQUENCE [LARGE SCALE GENOMIC DNA]</scope>
</reference>
<keyword evidence="3" id="KW-0832">Ubl conjugation</keyword>
<name>A0A4W3IGX7_CALMI</name>
<dbReference type="FunFam" id="1.10.150.60:FF:000003">
    <property type="entry name" value="AT-rich interactive domain-containing protein 4B"/>
    <property type="match status" value="1"/>
</dbReference>
<dbReference type="AlphaFoldDB" id="A0A4W3IGX7"/>
<dbReference type="GO" id="GO:0006357">
    <property type="term" value="P:regulation of transcription by RNA polymerase II"/>
    <property type="evidence" value="ECO:0007669"/>
    <property type="project" value="TreeGrafter"/>
</dbReference>
<dbReference type="Pfam" id="PF01388">
    <property type="entry name" value="ARID"/>
    <property type="match status" value="1"/>
</dbReference>
<evidence type="ECO:0000256" key="8">
    <source>
        <dbReference type="ARBA" id="ARBA00023163"/>
    </source>
</evidence>
<feature type="compositionally biased region" description="Polar residues" evidence="15">
    <location>
        <begin position="584"/>
        <end position="594"/>
    </location>
</feature>
<keyword evidence="2" id="KW-0597">Phosphoprotein</keyword>
<feature type="compositionally biased region" description="Polar residues" evidence="15">
    <location>
        <begin position="985"/>
        <end position="994"/>
    </location>
</feature>
<feature type="region of interest" description="Disordered" evidence="15">
    <location>
        <begin position="266"/>
        <end position="299"/>
    </location>
</feature>
<dbReference type="SUPFAM" id="SSF46774">
    <property type="entry name" value="ARID-like"/>
    <property type="match status" value="1"/>
</dbReference>
<evidence type="ECO:0000313" key="17">
    <source>
        <dbReference type="Ensembl" id="ENSCMIP00000026053.1"/>
    </source>
</evidence>
<dbReference type="Gene3D" id="1.10.150.60">
    <property type="entry name" value="ARID DNA-binding domain"/>
    <property type="match status" value="1"/>
</dbReference>
<dbReference type="SMART" id="SM01014">
    <property type="entry name" value="ARID"/>
    <property type="match status" value="1"/>
</dbReference>
<feature type="compositionally biased region" description="Basic and acidic residues" evidence="15">
    <location>
        <begin position="556"/>
        <end position="573"/>
    </location>
</feature>
<dbReference type="PROSITE" id="PS51011">
    <property type="entry name" value="ARID"/>
    <property type="match status" value="1"/>
</dbReference>
<dbReference type="Proteomes" id="UP000314986">
    <property type="component" value="Unassembled WGS sequence"/>
</dbReference>
<keyword evidence="7" id="KW-0238">DNA-binding</keyword>
<evidence type="ECO:0000256" key="3">
    <source>
        <dbReference type="ARBA" id="ARBA00022843"/>
    </source>
</evidence>
<dbReference type="SUPFAM" id="SSF63748">
    <property type="entry name" value="Tudor/PWWP/MBT"/>
    <property type="match status" value="2"/>
</dbReference>
<feature type="compositionally biased region" description="Basic residues" evidence="15">
    <location>
        <begin position="1034"/>
        <end position="1052"/>
    </location>
</feature>
<feature type="compositionally biased region" description="Polar residues" evidence="15">
    <location>
        <begin position="605"/>
        <end position="621"/>
    </location>
</feature>
<reference evidence="18" key="1">
    <citation type="journal article" date="2006" name="Science">
        <title>Ancient noncoding elements conserved in the human genome.</title>
        <authorList>
            <person name="Venkatesh B."/>
            <person name="Kirkness E.F."/>
            <person name="Loh Y.H."/>
            <person name="Halpern A.L."/>
            <person name="Lee A.P."/>
            <person name="Johnson J."/>
            <person name="Dandona N."/>
            <person name="Viswanathan L.D."/>
            <person name="Tay A."/>
            <person name="Venter J.C."/>
            <person name="Strausberg R.L."/>
            <person name="Brenner S."/>
        </authorList>
    </citation>
    <scope>NUCLEOTIDE SEQUENCE [LARGE SCALE GENOMIC DNA]</scope>
</reference>
<feature type="compositionally biased region" description="Low complexity" evidence="15">
    <location>
        <begin position="933"/>
        <end position="944"/>
    </location>
</feature>
<dbReference type="SMART" id="SM00501">
    <property type="entry name" value="BRIGHT"/>
    <property type="match status" value="1"/>
</dbReference>
<organism evidence="17 18">
    <name type="scientific">Callorhinchus milii</name>
    <name type="common">Ghost shark</name>
    <dbReference type="NCBI Taxonomy" id="7868"/>
    <lineage>
        <taxon>Eukaryota</taxon>
        <taxon>Metazoa</taxon>
        <taxon>Chordata</taxon>
        <taxon>Craniata</taxon>
        <taxon>Vertebrata</taxon>
        <taxon>Chondrichthyes</taxon>
        <taxon>Holocephali</taxon>
        <taxon>Chimaeriformes</taxon>
        <taxon>Callorhinchidae</taxon>
        <taxon>Callorhinchus</taxon>
    </lineage>
</organism>
<feature type="compositionally biased region" description="Low complexity" evidence="15">
    <location>
        <begin position="1184"/>
        <end position="1200"/>
    </location>
</feature>
<protein>
    <recommendedName>
        <fullName evidence="12">AT-rich interactive domain-containing protein 4B</fullName>
    </recommendedName>
    <alternativeName>
        <fullName evidence="13">180 kDa Sin3-associated polypeptide</fullName>
    </alternativeName>
    <alternativeName>
        <fullName evidence="14">Histone deacetylase complex subunit SAP180</fullName>
    </alternativeName>
</protein>
<evidence type="ECO:0000256" key="6">
    <source>
        <dbReference type="ARBA" id="ARBA00023054"/>
    </source>
</evidence>
<dbReference type="InterPro" id="IPR036431">
    <property type="entry name" value="ARID_dom_sf"/>
</dbReference>
<evidence type="ECO:0000256" key="12">
    <source>
        <dbReference type="ARBA" id="ARBA00071292"/>
    </source>
</evidence>
<dbReference type="FunFam" id="2.30.30.140:FF:000009">
    <property type="entry name" value="AT-rich interactive domain-containing protein 4B"/>
    <property type="match status" value="1"/>
</dbReference>
<reference evidence="17" key="5">
    <citation type="submission" date="2025-09" db="UniProtKB">
        <authorList>
            <consortium name="Ensembl"/>
        </authorList>
    </citation>
    <scope>IDENTIFICATION</scope>
</reference>
<dbReference type="InterPro" id="IPR012603">
    <property type="entry name" value="ARID4A/B_PWWP"/>
</dbReference>
<feature type="region of interest" description="Disordered" evidence="15">
    <location>
        <begin position="422"/>
        <end position="808"/>
    </location>
</feature>
<dbReference type="Pfam" id="PF08169">
    <property type="entry name" value="RBB1NT"/>
    <property type="match status" value="1"/>
</dbReference>
<gene>
    <name evidence="17" type="primary">arid4b</name>
</gene>
<accession>A0A4W3IGX7</accession>
<feature type="region of interest" description="Disordered" evidence="15">
    <location>
        <begin position="119"/>
        <end position="167"/>
    </location>
</feature>
<keyword evidence="9" id="KW-0539">Nucleus</keyword>